<dbReference type="InterPro" id="IPR052207">
    <property type="entry name" value="Max-like/E-box_TFs"/>
</dbReference>
<dbReference type="Pfam" id="PF23181">
    <property type="entry name" value="bHLH_INO4"/>
    <property type="match status" value="1"/>
</dbReference>
<keyword evidence="5" id="KW-0539">Nucleus</keyword>
<feature type="compositionally biased region" description="Polar residues" evidence="6">
    <location>
        <begin position="257"/>
        <end position="267"/>
    </location>
</feature>
<evidence type="ECO:0000256" key="4">
    <source>
        <dbReference type="ARBA" id="ARBA00023163"/>
    </source>
</evidence>
<feature type="region of interest" description="Disordered" evidence="6">
    <location>
        <begin position="1"/>
        <end position="44"/>
    </location>
</feature>
<dbReference type="PANTHER" id="PTHR15741">
    <property type="entry name" value="BASIC HELIX-LOOP-HELIX ZIP TRANSCRIPTION FACTOR"/>
    <property type="match status" value="1"/>
</dbReference>
<feature type="compositionally biased region" description="Acidic residues" evidence="6">
    <location>
        <begin position="317"/>
        <end position="327"/>
    </location>
</feature>
<dbReference type="EMBL" id="ML739122">
    <property type="protein sequence ID" value="KAE8352678.1"/>
    <property type="molecule type" value="Genomic_DNA"/>
</dbReference>
<dbReference type="InterPro" id="IPR011598">
    <property type="entry name" value="bHLH_dom"/>
</dbReference>
<dbReference type="GO" id="GO:0046983">
    <property type="term" value="F:protein dimerization activity"/>
    <property type="evidence" value="ECO:0007669"/>
    <property type="project" value="InterPro"/>
</dbReference>
<dbReference type="GO" id="GO:0000978">
    <property type="term" value="F:RNA polymerase II cis-regulatory region sequence-specific DNA binding"/>
    <property type="evidence" value="ECO:0007669"/>
    <property type="project" value="TreeGrafter"/>
</dbReference>
<evidence type="ECO:0000256" key="5">
    <source>
        <dbReference type="ARBA" id="ARBA00023242"/>
    </source>
</evidence>
<dbReference type="GO" id="GO:0000981">
    <property type="term" value="F:DNA-binding transcription factor activity, RNA polymerase II-specific"/>
    <property type="evidence" value="ECO:0007669"/>
    <property type="project" value="TreeGrafter"/>
</dbReference>
<evidence type="ECO:0000256" key="1">
    <source>
        <dbReference type="ARBA" id="ARBA00004123"/>
    </source>
</evidence>
<name>A0A5N6Z5K3_9EURO</name>
<feature type="compositionally biased region" description="Basic and acidic residues" evidence="6">
    <location>
        <begin position="292"/>
        <end position="301"/>
    </location>
</feature>
<evidence type="ECO:0000256" key="3">
    <source>
        <dbReference type="ARBA" id="ARBA00023125"/>
    </source>
</evidence>
<organism evidence="8 9">
    <name type="scientific">Aspergillus coremiiformis</name>
    <dbReference type="NCBI Taxonomy" id="138285"/>
    <lineage>
        <taxon>Eukaryota</taxon>
        <taxon>Fungi</taxon>
        <taxon>Dikarya</taxon>
        <taxon>Ascomycota</taxon>
        <taxon>Pezizomycotina</taxon>
        <taxon>Eurotiomycetes</taxon>
        <taxon>Eurotiomycetidae</taxon>
        <taxon>Eurotiales</taxon>
        <taxon>Aspergillaceae</taxon>
        <taxon>Aspergillus</taxon>
        <taxon>Aspergillus subgen. Circumdati</taxon>
    </lineage>
</organism>
<dbReference type="GO" id="GO:0005634">
    <property type="term" value="C:nucleus"/>
    <property type="evidence" value="ECO:0007669"/>
    <property type="project" value="UniProtKB-SubCell"/>
</dbReference>
<dbReference type="Proteomes" id="UP000327118">
    <property type="component" value="Unassembled WGS sequence"/>
</dbReference>
<feature type="region of interest" description="Disordered" evidence="6">
    <location>
        <begin position="255"/>
        <end position="381"/>
    </location>
</feature>
<accession>A0A5N6Z5K3</accession>
<dbReference type="PANTHER" id="PTHR15741:SF27">
    <property type="entry name" value="TRANSCRIPTION FACTOR AP-4"/>
    <property type="match status" value="1"/>
</dbReference>
<keyword evidence="4" id="KW-0804">Transcription</keyword>
<evidence type="ECO:0000313" key="9">
    <source>
        <dbReference type="Proteomes" id="UP000327118"/>
    </source>
</evidence>
<dbReference type="OrthoDB" id="5778525at2759"/>
<evidence type="ECO:0000256" key="2">
    <source>
        <dbReference type="ARBA" id="ARBA00023015"/>
    </source>
</evidence>
<evidence type="ECO:0000259" key="7">
    <source>
        <dbReference type="PROSITE" id="PS50888"/>
    </source>
</evidence>
<gene>
    <name evidence="8" type="ORF">BDV28DRAFT_134730</name>
</gene>
<dbReference type="SUPFAM" id="SSF47459">
    <property type="entry name" value="HLH, helix-loop-helix DNA-binding domain"/>
    <property type="match status" value="1"/>
</dbReference>
<dbReference type="AlphaFoldDB" id="A0A5N6Z5K3"/>
<sequence length="446" mass="49482">MNMNGSEAPEGRDSPQPGPFGYSFLSPMDTPYEPAPMPPPGPALLDDNESTMLENFFTTMNSNHFTNDFWLQGQPNKSLGATTFDWSDGLPPTFEGSTTSLSQPSLPHRGLDKSGMGISPTHSNSDIFAAASMLYQNGMNGTGLIPPFAHNPFSSFSEVDFNNARMNGRVKNQQPPIPSKPQNSFTSARAPVGYHTSEMLFDVREPISPEQQATAKVRPLHWGSDVSFMDQGYVAPPDQPNVEEQTQELLRHLESLEPQSSAANTRAPSPERIAGGHNARWMGPDATGPLSDLRREYRDSMEDLSQPKKRQRTLVKEEDDENSEGDDLNPRSRRSKSTSYGKNRRMSAETIRKSKLQQGAKPARENLTEEQKRNNHILSEQKRRNLIRQGFDDLCMLVPGLKGGGFSKSAMLTQAADWLEDILHGNEILRAQLADLKAMNGLVMPR</sequence>
<reference evidence="9" key="1">
    <citation type="submission" date="2019-04" db="EMBL/GenBank/DDBJ databases">
        <title>Friends and foes A comparative genomics studyof 23 Aspergillus species from section Flavi.</title>
        <authorList>
            <consortium name="DOE Joint Genome Institute"/>
            <person name="Kjaerbolling I."/>
            <person name="Vesth T."/>
            <person name="Frisvad J.C."/>
            <person name="Nybo J.L."/>
            <person name="Theobald S."/>
            <person name="Kildgaard S."/>
            <person name="Isbrandt T."/>
            <person name="Kuo A."/>
            <person name="Sato A."/>
            <person name="Lyhne E.K."/>
            <person name="Kogle M.E."/>
            <person name="Wiebenga A."/>
            <person name="Kun R.S."/>
            <person name="Lubbers R.J."/>
            <person name="Makela M.R."/>
            <person name="Barry K."/>
            <person name="Chovatia M."/>
            <person name="Clum A."/>
            <person name="Daum C."/>
            <person name="Haridas S."/>
            <person name="He G."/>
            <person name="LaButti K."/>
            <person name="Lipzen A."/>
            <person name="Mondo S."/>
            <person name="Riley R."/>
            <person name="Salamov A."/>
            <person name="Simmons B.A."/>
            <person name="Magnuson J.K."/>
            <person name="Henrissat B."/>
            <person name="Mortensen U.H."/>
            <person name="Larsen T.O."/>
            <person name="Devries R.P."/>
            <person name="Grigoriev I.V."/>
            <person name="Machida M."/>
            <person name="Baker S.E."/>
            <person name="Andersen M.R."/>
        </authorList>
    </citation>
    <scope>NUCLEOTIDE SEQUENCE [LARGE SCALE GENOMIC DNA]</scope>
    <source>
        <strain evidence="9">CBS 553.77</strain>
    </source>
</reference>
<evidence type="ECO:0000313" key="8">
    <source>
        <dbReference type="EMBL" id="KAE8352678.1"/>
    </source>
</evidence>
<dbReference type="InterPro" id="IPR057072">
    <property type="entry name" value="bHLH_INO4"/>
</dbReference>
<proteinExistence type="predicted"/>
<feature type="compositionally biased region" description="Basic and acidic residues" evidence="6">
    <location>
        <begin position="362"/>
        <end position="381"/>
    </location>
</feature>
<dbReference type="Gene3D" id="4.10.280.10">
    <property type="entry name" value="Helix-loop-helix DNA-binding domain"/>
    <property type="match status" value="1"/>
</dbReference>
<feature type="compositionally biased region" description="Pro residues" evidence="6">
    <location>
        <begin position="33"/>
        <end position="42"/>
    </location>
</feature>
<dbReference type="InterPro" id="IPR036638">
    <property type="entry name" value="HLH_DNA-bd_sf"/>
</dbReference>
<protein>
    <submittedName>
        <fullName evidence="8">Putative HLH transcription factor</fullName>
    </submittedName>
</protein>
<dbReference type="PROSITE" id="PS50888">
    <property type="entry name" value="BHLH"/>
    <property type="match status" value="1"/>
</dbReference>
<evidence type="ECO:0000256" key="6">
    <source>
        <dbReference type="SAM" id="MobiDB-lite"/>
    </source>
</evidence>
<comment type="subcellular location">
    <subcellularLocation>
        <location evidence="1">Nucleus</location>
    </subcellularLocation>
</comment>
<keyword evidence="2" id="KW-0805">Transcription regulation</keyword>
<feature type="domain" description="BHLH" evidence="7">
    <location>
        <begin position="371"/>
        <end position="422"/>
    </location>
</feature>
<keyword evidence="9" id="KW-1185">Reference proteome</keyword>
<keyword evidence="3" id="KW-0238">DNA-binding</keyword>
<dbReference type="CDD" id="cd11404">
    <property type="entry name" value="bHLHzip_Mlx_like"/>
    <property type="match status" value="1"/>
</dbReference>